<feature type="region of interest" description="Disordered" evidence="1">
    <location>
        <begin position="28"/>
        <end position="101"/>
    </location>
</feature>
<accession>A0A328DZP3</accession>
<evidence type="ECO:0000313" key="3">
    <source>
        <dbReference type="Proteomes" id="UP000249390"/>
    </source>
</evidence>
<dbReference type="Proteomes" id="UP000249390">
    <property type="component" value="Unassembled WGS sequence"/>
</dbReference>
<keyword evidence="3" id="KW-1185">Reference proteome</keyword>
<protein>
    <submittedName>
        <fullName evidence="2">Uncharacterized protein</fullName>
    </submittedName>
</protein>
<evidence type="ECO:0000313" key="2">
    <source>
        <dbReference type="EMBL" id="RAL51192.1"/>
    </source>
</evidence>
<gene>
    <name evidence="2" type="ORF">DM860_010694</name>
</gene>
<evidence type="ECO:0000256" key="1">
    <source>
        <dbReference type="SAM" id="MobiDB-lite"/>
    </source>
</evidence>
<feature type="compositionally biased region" description="Basic residues" evidence="1">
    <location>
        <begin position="88"/>
        <end position="101"/>
    </location>
</feature>
<organism evidence="2 3">
    <name type="scientific">Cuscuta australis</name>
    <dbReference type="NCBI Taxonomy" id="267555"/>
    <lineage>
        <taxon>Eukaryota</taxon>
        <taxon>Viridiplantae</taxon>
        <taxon>Streptophyta</taxon>
        <taxon>Embryophyta</taxon>
        <taxon>Tracheophyta</taxon>
        <taxon>Spermatophyta</taxon>
        <taxon>Magnoliopsida</taxon>
        <taxon>eudicotyledons</taxon>
        <taxon>Gunneridae</taxon>
        <taxon>Pentapetalae</taxon>
        <taxon>asterids</taxon>
        <taxon>lamiids</taxon>
        <taxon>Solanales</taxon>
        <taxon>Convolvulaceae</taxon>
        <taxon>Cuscuteae</taxon>
        <taxon>Cuscuta</taxon>
        <taxon>Cuscuta subgen. Grammica</taxon>
        <taxon>Cuscuta sect. Cleistogrammica</taxon>
    </lineage>
</organism>
<dbReference type="AlphaFoldDB" id="A0A328DZP3"/>
<dbReference type="EMBL" id="NQVE01000050">
    <property type="protein sequence ID" value="RAL51192.1"/>
    <property type="molecule type" value="Genomic_DNA"/>
</dbReference>
<feature type="compositionally biased region" description="Polar residues" evidence="1">
    <location>
        <begin position="74"/>
        <end position="83"/>
    </location>
</feature>
<sequence length="132" mass="15053">MLRISSMSVISRRPKIFPVLHRGQHKDAFKSAPPIITPPITTPTDPTAVPESPFVPDFDADPPIRPGDDDHLNQTRATLSGDETTPRGRPKRHISPLRPRQRGKWRDDLFRKCLGLRYKPAFEFLLRQNVTP</sequence>
<comment type="caution">
    <text evidence="2">The sequence shown here is derived from an EMBL/GenBank/DDBJ whole genome shotgun (WGS) entry which is preliminary data.</text>
</comment>
<proteinExistence type="predicted"/>
<reference evidence="2 3" key="1">
    <citation type="submission" date="2018-06" db="EMBL/GenBank/DDBJ databases">
        <title>The Genome of Cuscuta australis (Dodder) Provides Insight into the Evolution of Plant Parasitism.</title>
        <authorList>
            <person name="Liu H."/>
        </authorList>
    </citation>
    <scope>NUCLEOTIDE SEQUENCE [LARGE SCALE GENOMIC DNA]</scope>
    <source>
        <strain evidence="3">cv. Yunnan</strain>
        <tissue evidence="2">Vines</tissue>
    </source>
</reference>
<name>A0A328DZP3_9ASTE</name>